<evidence type="ECO:0000256" key="3">
    <source>
        <dbReference type="ARBA" id="ARBA00007823"/>
    </source>
</evidence>
<organism evidence="15">
    <name type="scientific">Chlorella variabilis</name>
    <name type="common">Green alga</name>
    <dbReference type="NCBI Taxonomy" id="554065"/>
    <lineage>
        <taxon>Eukaryota</taxon>
        <taxon>Viridiplantae</taxon>
        <taxon>Chlorophyta</taxon>
        <taxon>core chlorophytes</taxon>
        <taxon>Trebouxiophyceae</taxon>
        <taxon>Chlorellales</taxon>
        <taxon>Chlorellaceae</taxon>
        <taxon>Chlorella clade</taxon>
        <taxon>Chlorella</taxon>
    </lineage>
</organism>
<feature type="domain" description="Metallo-beta-lactamase" evidence="12">
    <location>
        <begin position="494"/>
        <end position="716"/>
    </location>
</feature>
<evidence type="ECO:0000256" key="5">
    <source>
        <dbReference type="ARBA" id="ARBA00022694"/>
    </source>
</evidence>
<evidence type="ECO:0000259" key="13">
    <source>
        <dbReference type="Pfam" id="PF13691"/>
    </source>
</evidence>
<evidence type="ECO:0000256" key="9">
    <source>
        <dbReference type="ARBA" id="ARBA00022801"/>
    </source>
</evidence>
<keyword evidence="7" id="KW-0479">Metal-binding</keyword>
<keyword evidence="5" id="KW-0819">tRNA processing</keyword>
<dbReference type="InterPro" id="IPR027794">
    <property type="entry name" value="tRNase_Z_dom"/>
</dbReference>
<feature type="compositionally biased region" description="Basic and acidic residues" evidence="11">
    <location>
        <begin position="167"/>
        <end position="184"/>
    </location>
</feature>
<evidence type="ECO:0000256" key="4">
    <source>
        <dbReference type="ARBA" id="ARBA00012477"/>
    </source>
</evidence>
<dbReference type="OrthoDB" id="527344at2759"/>
<dbReference type="Gene3D" id="3.60.15.10">
    <property type="entry name" value="Ribonuclease Z/Hydroxyacylglutathione hydrolase-like"/>
    <property type="match status" value="2"/>
</dbReference>
<keyword evidence="6" id="KW-0540">Nuclease</keyword>
<dbReference type="GO" id="GO:0005739">
    <property type="term" value="C:mitochondrion"/>
    <property type="evidence" value="ECO:0007669"/>
    <property type="project" value="TreeGrafter"/>
</dbReference>
<comment type="catalytic activity">
    <reaction evidence="1">
        <text>Endonucleolytic cleavage of RNA, removing extra 3' nucleotides from tRNA precursor, generating 3' termini of tRNAs. A 3'-hydroxy group is left at the tRNA terminus and a 5'-phosphoryl group is left at the trailer molecule.</text>
        <dbReference type="EC" id="3.1.26.11"/>
    </reaction>
</comment>
<evidence type="ECO:0000256" key="10">
    <source>
        <dbReference type="ARBA" id="ARBA00022833"/>
    </source>
</evidence>
<sequence>MGKRDNEPSAANTTASVQVLGVGSDTGCSVPSVLLFFDRQRFLFNAGEGFQRFCVEHRIKLAKVSGVLATRTTTEATGGLPGMLLTMADTSCGGLLAGHTGMSLYGPPGLNTLVNAFRTFVNVRDIGLKVNEFSDNGTTQPVVKTELVTITPVTLTAATPGQASAHAQEERACAAEPEAKRQRMEATNGDTQQGGGSVGMEIASVVVESPAACYICELSDVPGKFLPQKAASLGVPRGPLYGKLVKGEEVTAANGQTVRPQDVMEPATPGPVVLVVDCPSQVFLAGLTTAPLLQACATGTKRGKVACVVHLSPLEVVRLPAYRQWLESFGPAAQHMALCRRSHCWHAAQHHCTAAPRFPLQAKLNLIDPTLFPLHDMAQDVATANLPANAVVGSNMLRYHLRPLAKKGVDTGVCGSESRLIPSLLKRERPEVLEALAVAAQQDSAVAQEAAPACVTSGSRSEFEVTFLGTGAAVPSKYRNVTGLHLNLFDRGGLLMDCGEGSYGQLKRRFGSAAADDLVCALQCIWISHIHADHHVGLPTLLAARTRLLGPECPPLLVLGPRPLRRALQGYAQLEPMRFRFVEASATAGQPPGAHTLPPVAPEARAAVDAVVAGLGLCRFESVLVAHCAHAYGLVLERDTGSTSGEGTRWKLVFSGDTRPCPQLVEAARGATLFIHEATFEDSLAEEAEAKRHCTTSEAVQAGAQAGAYRTLLTHFSQRYPKIPVVDQNFQGTVGIAFDLMSVNLADVTRLPHIVPALKLLFIEHEQQDEEDAEPLPQMLT</sequence>
<keyword evidence="10" id="KW-0862">Zinc</keyword>
<evidence type="ECO:0000256" key="7">
    <source>
        <dbReference type="ARBA" id="ARBA00022723"/>
    </source>
</evidence>
<accession>E1ZJ73</accession>
<name>E1ZJ73_CHLVA</name>
<dbReference type="STRING" id="554065.E1ZJ73"/>
<keyword evidence="15" id="KW-1185">Reference proteome</keyword>
<dbReference type="FunCoup" id="E1ZJ73">
    <property type="interactions" value="1889"/>
</dbReference>
<dbReference type="eggNOG" id="KOG2121">
    <property type="taxonomic scope" value="Eukaryota"/>
</dbReference>
<evidence type="ECO:0000259" key="12">
    <source>
        <dbReference type="Pfam" id="PF12706"/>
    </source>
</evidence>
<dbReference type="AlphaFoldDB" id="E1ZJ73"/>
<gene>
    <name evidence="14" type="ORF">CHLNCDRAFT_31874</name>
</gene>
<comment type="cofactor">
    <cofactor evidence="2">
        <name>Zn(2+)</name>
        <dbReference type="ChEBI" id="CHEBI:29105"/>
    </cofactor>
</comment>
<dbReference type="Pfam" id="PF13691">
    <property type="entry name" value="Lactamase_B_4"/>
    <property type="match status" value="1"/>
</dbReference>
<evidence type="ECO:0000313" key="15">
    <source>
        <dbReference type="Proteomes" id="UP000008141"/>
    </source>
</evidence>
<evidence type="ECO:0000256" key="2">
    <source>
        <dbReference type="ARBA" id="ARBA00001947"/>
    </source>
</evidence>
<dbReference type="SUPFAM" id="SSF56281">
    <property type="entry name" value="Metallo-hydrolase/oxidoreductase"/>
    <property type="match status" value="2"/>
</dbReference>
<dbReference type="KEGG" id="cvr:CHLNCDRAFT_31874"/>
<reference evidence="14 15" key="1">
    <citation type="journal article" date="2010" name="Plant Cell">
        <title>The Chlorella variabilis NC64A genome reveals adaptation to photosymbiosis, coevolution with viruses, and cryptic sex.</title>
        <authorList>
            <person name="Blanc G."/>
            <person name="Duncan G."/>
            <person name="Agarkova I."/>
            <person name="Borodovsky M."/>
            <person name="Gurnon J."/>
            <person name="Kuo A."/>
            <person name="Lindquist E."/>
            <person name="Lucas S."/>
            <person name="Pangilinan J."/>
            <person name="Polle J."/>
            <person name="Salamov A."/>
            <person name="Terry A."/>
            <person name="Yamada T."/>
            <person name="Dunigan D.D."/>
            <person name="Grigoriev I.V."/>
            <person name="Claverie J.M."/>
            <person name="Van Etten J.L."/>
        </authorList>
    </citation>
    <scope>NUCLEOTIDE SEQUENCE [LARGE SCALE GENOMIC DNA]</scope>
    <source>
        <strain evidence="14 15">NC64A</strain>
    </source>
</reference>
<dbReference type="GO" id="GO:0046872">
    <property type="term" value="F:metal ion binding"/>
    <property type="evidence" value="ECO:0007669"/>
    <property type="project" value="UniProtKB-KW"/>
</dbReference>
<dbReference type="CDD" id="cd07718">
    <property type="entry name" value="RNaseZ_ELAC1_ELAC2-C-term-like_MBL-fold"/>
    <property type="match status" value="1"/>
</dbReference>
<keyword evidence="8" id="KW-0255">Endonuclease</keyword>
<dbReference type="InterPro" id="IPR036866">
    <property type="entry name" value="RibonucZ/Hydroxyglut_hydro"/>
</dbReference>
<keyword evidence="9" id="KW-0378">Hydrolase</keyword>
<evidence type="ECO:0000256" key="1">
    <source>
        <dbReference type="ARBA" id="ARBA00000402"/>
    </source>
</evidence>
<comment type="similarity">
    <text evidence="3">Belongs to the RNase Z family.</text>
</comment>
<dbReference type="GeneID" id="17353599"/>
<evidence type="ECO:0000256" key="8">
    <source>
        <dbReference type="ARBA" id="ARBA00022759"/>
    </source>
</evidence>
<dbReference type="PANTHER" id="PTHR12553:SF49">
    <property type="entry name" value="ZINC PHOSPHODIESTERASE ELAC PROTEIN 2"/>
    <property type="match status" value="1"/>
</dbReference>
<dbReference type="EMBL" id="GL433848">
    <property type="protein sequence ID" value="EFN54451.1"/>
    <property type="molecule type" value="Genomic_DNA"/>
</dbReference>
<dbReference type="GO" id="GO:0042781">
    <property type="term" value="F:3'-tRNA processing endoribonuclease activity"/>
    <property type="evidence" value="ECO:0007669"/>
    <property type="project" value="UniProtKB-EC"/>
</dbReference>
<dbReference type="Proteomes" id="UP000008141">
    <property type="component" value="Unassembled WGS sequence"/>
</dbReference>
<dbReference type="GO" id="GO:1990180">
    <property type="term" value="P:mitochondrial tRNA 3'-end processing"/>
    <property type="evidence" value="ECO:0007669"/>
    <property type="project" value="TreeGrafter"/>
</dbReference>
<dbReference type="InParanoid" id="E1ZJ73"/>
<dbReference type="RefSeq" id="XP_005846553.1">
    <property type="nucleotide sequence ID" value="XM_005846491.1"/>
</dbReference>
<dbReference type="PANTHER" id="PTHR12553">
    <property type="entry name" value="ZINC PHOSPHODIESTERASE ELAC PROTEIN 2"/>
    <property type="match status" value="1"/>
</dbReference>
<feature type="region of interest" description="Disordered" evidence="11">
    <location>
        <begin position="160"/>
        <end position="195"/>
    </location>
</feature>
<dbReference type="InterPro" id="IPR001279">
    <property type="entry name" value="Metallo-B-lactamas"/>
</dbReference>
<evidence type="ECO:0000256" key="6">
    <source>
        <dbReference type="ARBA" id="ARBA00022722"/>
    </source>
</evidence>
<evidence type="ECO:0000256" key="11">
    <source>
        <dbReference type="SAM" id="MobiDB-lite"/>
    </source>
</evidence>
<feature type="domain" description="tRNase Z endonuclease" evidence="13">
    <location>
        <begin position="29"/>
        <end position="79"/>
    </location>
</feature>
<dbReference type="OMA" id="INYICQL"/>
<dbReference type="InterPro" id="IPR047151">
    <property type="entry name" value="RNZ2-like"/>
</dbReference>
<proteinExistence type="inferred from homology"/>
<protein>
    <recommendedName>
        <fullName evidence="4">ribonuclease Z</fullName>
        <ecNumber evidence="4">3.1.26.11</ecNumber>
    </recommendedName>
</protein>
<dbReference type="Pfam" id="PF12706">
    <property type="entry name" value="Lactamase_B_2"/>
    <property type="match status" value="1"/>
</dbReference>
<evidence type="ECO:0000313" key="14">
    <source>
        <dbReference type="EMBL" id="EFN54451.1"/>
    </source>
</evidence>
<dbReference type="EC" id="3.1.26.11" evidence="4"/>